<dbReference type="AlphaFoldDB" id="A0A7R7DTA3"/>
<dbReference type="RefSeq" id="WP_203963597.1">
    <property type="nucleotide sequence ID" value="NZ_AP023355.1"/>
</dbReference>
<protein>
    <recommendedName>
        <fullName evidence="1">Condensation domain-containing protein</fullName>
    </recommendedName>
</protein>
<name>A0A7R7DTA3_9ACTN</name>
<organism evidence="2 3">
    <name type="scientific">Actinocatenispora thailandica</name>
    <dbReference type="NCBI Taxonomy" id="227318"/>
    <lineage>
        <taxon>Bacteria</taxon>
        <taxon>Bacillati</taxon>
        <taxon>Actinomycetota</taxon>
        <taxon>Actinomycetes</taxon>
        <taxon>Micromonosporales</taxon>
        <taxon>Micromonosporaceae</taxon>
        <taxon>Actinocatenispora</taxon>
    </lineage>
</organism>
<dbReference type="GO" id="GO:0008610">
    <property type="term" value="P:lipid biosynthetic process"/>
    <property type="evidence" value="ECO:0007669"/>
    <property type="project" value="UniProtKB-ARBA"/>
</dbReference>
<dbReference type="InterPro" id="IPR001242">
    <property type="entry name" value="Condensation_dom"/>
</dbReference>
<evidence type="ECO:0000313" key="2">
    <source>
        <dbReference type="EMBL" id="BCJ37376.1"/>
    </source>
</evidence>
<keyword evidence="3" id="KW-1185">Reference proteome</keyword>
<evidence type="ECO:0000259" key="1">
    <source>
        <dbReference type="Pfam" id="PF00668"/>
    </source>
</evidence>
<accession>A0A7R7DTA3</accession>
<reference evidence="2 3" key="1">
    <citation type="submission" date="2020-08" db="EMBL/GenBank/DDBJ databases">
        <title>Whole genome shotgun sequence of Actinocatenispora thailandica NBRC 105041.</title>
        <authorList>
            <person name="Komaki H."/>
            <person name="Tamura T."/>
        </authorList>
    </citation>
    <scope>NUCLEOTIDE SEQUENCE [LARGE SCALE GENOMIC DNA]</scope>
    <source>
        <strain evidence="2 3">NBRC 105041</strain>
    </source>
</reference>
<dbReference type="Pfam" id="PF00668">
    <property type="entry name" value="Condensation"/>
    <property type="match status" value="1"/>
</dbReference>
<proteinExistence type="predicted"/>
<sequence length="130" mass="14075">MTDPFVAAASYAQERVWLANQLDPESPVYHVIAPLPLPADADHAAVHTALRGLVDRHEPLRTALRLTTDGLVQEIAPTVPVDCPTMTIGPDEDTFTETVRALVARPMPIDTAPLWHATVLDRGTRAGCCC</sequence>
<dbReference type="InterPro" id="IPR023213">
    <property type="entry name" value="CAT-like_dom_sf"/>
</dbReference>
<feature type="domain" description="Condensation" evidence="1">
    <location>
        <begin position="8"/>
        <end position="124"/>
    </location>
</feature>
<gene>
    <name evidence="2" type="ORF">Athai_48790</name>
</gene>
<dbReference type="GO" id="GO:0003824">
    <property type="term" value="F:catalytic activity"/>
    <property type="evidence" value="ECO:0007669"/>
    <property type="project" value="InterPro"/>
</dbReference>
<evidence type="ECO:0000313" key="3">
    <source>
        <dbReference type="Proteomes" id="UP000611640"/>
    </source>
</evidence>
<dbReference type="Proteomes" id="UP000611640">
    <property type="component" value="Chromosome"/>
</dbReference>
<dbReference type="SUPFAM" id="SSF52777">
    <property type="entry name" value="CoA-dependent acyltransferases"/>
    <property type="match status" value="1"/>
</dbReference>
<dbReference type="Gene3D" id="3.30.559.10">
    <property type="entry name" value="Chloramphenicol acetyltransferase-like domain"/>
    <property type="match status" value="1"/>
</dbReference>
<dbReference type="EMBL" id="AP023355">
    <property type="protein sequence ID" value="BCJ37376.1"/>
    <property type="molecule type" value="Genomic_DNA"/>
</dbReference>
<dbReference type="KEGG" id="atl:Athai_48790"/>